<proteinExistence type="predicted"/>
<feature type="transmembrane region" description="Helical" evidence="1">
    <location>
        <begin position="130"/>
        <end position="146"/>
    </location>
</feature>
<dbReference type="PANTHER" id="PTHR39341:SF1">
    <property type="entry name" value="DUF1858 DOMAIN-CONTAINING PROTEIN"/>
    <property type="match status" value="1"/>
</dbReference>
<dbReference type="InterPro" id="IPR000883">
    <property type="entry name" value="Cyt_C_Oxase_1"/>
</dbReference>
<feature type="transmembrane region" description="Helical" evidence="1">
    <location>
        <begin position="433"/>
        <end position="455"/>
    </location>
</feature>
<dbReference type="EMBL" id="SULG01000082">
    <property type="protein sequence ID" value="TLD40761.1"/>
    <property type="molecule type" value="Genomic_DNA"/>
</dbReference>
<dbReference type="GO" id="GO:0020037">
    <property type="term" value="F:heme binding"/>
    <property type="evidence" value="ECO:0007669"/>
    <property type="project" value="InterPro"/>
</dbReference>
<evidence type="ECO:0000313" key="4">
    <source>
        <dbReference type="Proteomes" id="UP000319783"/>
    </source>
</evidence>
<dbReference type="GO" id="GO:0016020">
    <property type="term" value="C:membrane"/>
    <property type="evidence" value="ECO:0007669"/>
    <property type="project" value="InterPro"/>
</dbReference>
<evidence type="ECO:0000259" key="2">
    <source>
        <dbReference type="Pfam" id="PF08984"/>
    </source>
</evidence>
<sequence length="581" mass="65862">MEINRNTIIKDLIEFHPETLAVFKKYNLVIAGGVRGPNEPIAFFAKAHEVDYDTLVKELNEAIEKGGGEHIEIPKLEEDKIYEKFAKTAIILTLTAGVTFGAIILSYIAMKANFNSIYYALIQAHGHAQLYGWVGLFIMGFALYIVPRVKNTPLQNKGLVNTCYGLIVTSVLLRAIIQPLPFHAIRFLLPVSGILEILSICLFIFIILKTIFSSKEKIAAFDKFFKMGIIWFIIAACIDLGMVIYLYTHSSYEIPRSIFSPYVHLYLFGFVCMFIFAVNIRTVYAFLDIKPVREDAVNLTFWILNISIPIYFIAHIFADKSILALRCSQFIVFPMAFAIFAFIYGLRVFERSTKELHDVIMDRSYAKTIRTAYVWLIVSTIILLVIPFLGHGTHVQKLFHGSLNHALTVGFITMIIIGYASKMVPTFKGIDMYSLKLSNITFVLLNIGCFIRVFSQMLVGISEGKSVFYVAVGTSGWFELAALGIFGYNLWKTMDTTIPESRPSLPKKLTKVTKDTKVFDIVDQYPETLQIFLDFGFDQMANPVMRNTMGRVASIEMATKMHNVDMDKFLDALNNKITEKK</sequence>
<dbReference type="Gene3D" id="1.20.210.10">
    <property type="entry name" value="Cytochrome c oxidase-like, subunit I domain"/>
    <property type="match status" value="1"/>
</dbReference>
<dbReference type="GO" id="GO:0004129">
    <property type="term" value="F:cytochrome-c oxidase activity"/>
    <property type="evidence" value="ECO:0007669"/>
    <property type="project" value="InterPro"/>
</dbReference>
<feature type="transmembrane region" description="Helical" evidence="1">
    <location>
        <begin position="158"/>
        <end position="177"/>
    </location>
</feature>
<dbReference type="InterPro" id="IPR015077">
    <property type="entry name" value="DUF1858"/>
</dbReference>
<comment type="caution">
    <text evidence="3">The sequence shown here is derived from an EMBL/GenBank/DDBJ whole genome shotgun (WGS) entry which is preliminary data.</text>
</comment>
<dbReference type="InterPro" id="IPR023883">
    <property type="entry name" value="CHP03980_redox-disulphide"/>
</dbReference>
<keyword evidence="1" id="KW-1133">Transmembrane helix</keyword>
<name>A0A533QDK9_9BACT</name>
<dbReference type="GO" id="GO:0009060">
    <property type="term" value="P:aerobic respiration"/>
    <property type="evidence" value="ECO:0007669"/>
    <property type="project" value="InterPro"/>
</dbReference>
<dbReference type="Proteomes" id="UP000319783">
    <property type="component" value="Unassembled WGS sequence"/>
</dbReference>
<feature type="transmembrane region" description="Helical" evidence="1">
    <location>
        <begin position="402"/>
        <end position="421"/>
    </location>
</feature>
<feature type="transmembrane region" description="Helical" evidence="1">
    <location>
        <begin position="229"/>
        <end position="247"/>
    </location>
</feature>
<dbReference type="Gene3D" id="1.10.3910.10">
    <property type="entry name" value="SP0561-like"/>
    <property type="match status" value="2"/>
</dbReference>
<dbReference type="PANTHER" id="PTHR39341">
    <property type="entry name" value="BSL7085 PROTEIN"/>
    <property type="match status" value="1"/>
</dbReference>
<feature type="transmembrane region" description="Helical" evidence="1">
    <location>
        <begin position="467"/>
        <end position="491"/>
    </location>
</feature>
<feature type="transmembrane region" description="Helical" evidence="1">
    <location>
        <begin position="330"/>
        <end position="349"/>
    </location>
</feature>
<feature type="transmembrane region" description="Helical" evidence="1">
    <location>
        <begin position="89"/>
        <end position="110"/>
    </location>
</feature>
<dbReference type="InterPro" id="IPR038062">
    <property type="entry name" value="ScdA-like_N_sf"/>
</dbReference>
<dbReference type="Pfam" id="PF08984">
    <property type="entry name" value="DUF1858"/>
    <property type="match status" value="1"/>
</dbReference>
<organism evidence="3 4">
    <name type="scientific">Candidatus Jettenia ecosi</name>
    <dbReference type="NCBI Taxonomy" id="2494326"/>
    <lineage>
        <taxon>Bacteria</taxon>
        <taxon>Pseudomonadati</taxon>
        <taxon>Planctomycetota</taxon>
        <taxon>Candidatus Brocadiia</taxon>
        <taxon>Candidatus Brocadiales</taxon>
        <taxon>Candidatus Brocadiaceae</taxon>
        <taxon>Candidatus Jettenia</taxon>
    </lineage>
</organism>
<reference evidence="3 4" key="1">
    <citation type="submission" date="2019-04" db="EMBL/GenBank/DDBJ databases">
        <title>Genome of a novel bacterium Candidatus Jettenia ecosi reconstructed from metagenome of an anammox bioreactor.</title>
        <authorList>
            <person name="Mardanov A.V."/>
            <person name="Beletsky A.V."/>
            <person name="Ravin N.V."/>
            <person name="Botchkova E.A."/>
            <person name="Litti Y.V."/>
            <person name="Nozhevnikova A.N."/>
        </authorList>
    </citation>
    <scope>NUCLEOTIDE SEQUENCE [LARGE SCALE GENOMIC DNA]</scope>
    <source>
        <strain evidence="3">J2</strain>
    </source>
</reference>
<feature type="transmembrane region" description="Helical" evidence="1">
    <location>
        <begin position="267"/>
        <end position="287"/>
    </location>
</feature>
<feature type="transmembrane region" description="Helical" evidence="1">
    <location>
        <begin position="299"/>
        <end position="318"/>
    </location>
</feature>
<feature type="transmembrane region" description="Helical" evidence="1">
    <location>
        <begin position="183"/>
        <end position="208"/>
    </location>
</feature>
<evidence type="ECO:0000256" key="1">
    <source>
        <dbReference type="SAM" id="Phobius"/>
    </source>
</evidence>
<dbReference type="Pfam" id="PF00115">
    <property type="entry name" value="COX1"/>
    <property type="match status" value="1"/>
</dbReference>
<feature type="domain" description="DUF1858" evidence="2">
    <location>
        <begin position="513"/>
        <end position="570"/>
    </location>
</feature>
<dbReference type="AlphaFoldDB" id="A0A533QDK9"/>
<keyword evidence="1" id="KW-0812">Transmembrane</keyword>
<keyword evidence="1" id="KW-0472">Membrane</keyword>
<evidence type="ECO:0000313" key="3">
    <source>
        <dbReference type="EMBL" id="TLD40761.1"/>
    </source>
</evidence>
<feature type="transmembrane region" description="Helical" evidence="1">
    <location>
        <begin position="370"/>
        <end position="390"/>
    </location>
</feature>
<gene>
    <name evidence="3" type="ORF">JETT_2990</name>
</gene>
<dbReference type="SUPFAM" id="SSF81442">
    <property type="entry name" value="Cytochrome c oxidase subunit I-like"/>
    <property type="match status" value="1"/>
</dbReference>
<accession>A0A533QDK9</accession>
<dbReference type="SUPFAM" id="SSF140683">
    <property type="entry name" value="SP0561-like"/>
    <property type="match status" value="2"/>
</dbReference>
<dbReference type="InterPro" id="IPR036927">
    <property type="entry name" value="Cyt_c_oxase-like_su1_sf"/>
</dbReference>
<protein>
    <recommendedName>
        <fullName evidence="2">DUF1858 domain-containing protein</fullName>
    </recommendedName>
</protein>